<proteinExistence type="predicted"/>
<protein>
    <recommendedName>
        <fullName evidence="14">Peptide O-xylosyltransferase</fullName>
    </recommendedName>
</protein>
<dbReference type="GO" id="GO:0046872">
    <property type="term" value="F:metal ion binding"/>
    <property type="evidence" value="ECO:0007669"/>
    <property type="project" value="UniProtKB-KW"/>
</dbReference>
<dbReference type="GO" id="GO:0016020">
    <property type="term" value="C:membrane"/>
    <property type="evidence" value="ECO:0007669"/>
    <property type="project" value="InterPro"/>
</dbReference>
<evidence type="ECO:0000256" key="13">
    <source>
        <dbReference type="ARBA" id="ARBA00023180"/>
    </source>
</evidence>
<dbReference type="InterPro" id="IPR003406">
    <property type="entry name" value="Glyco_trans_14"/>
</dbReference>
<keyword evidence="5" id="KW-0812">Transmembrane</keyword>
<evidence type="ECO:0000256" key="10">
    <source>
        <dbReference type="ARBA" id="ARBA00023034"/>
    </source>
</evidence>
<dbReference type="GO" id="GO:0050650">
    <property type="term" value="P:chondroitin sulfate proteoglycan biosynthetic process"/>
    <property type="evidence" value="ECO:0007669"/>
    <property type="project" value="TreeGrafter"/>
</dbReference>
<gene>
    <name evidence="16" type="ORF">CX676_07505</name>
</gene>
<dbReference type="EMBL" id="CP025430">
    <property type="protein sequence ID" value="AUH64030.1"/>
    <property type="molecule type" value="Genomic_DNA"/>
</dbReference>
<dbReference type="GO" id="GO:0030158">
    <property type="term" value="F:protein xylosyltransferase activity"/>
    <property type="evidence" value="ECO:0007669"/>
    <property type="project" value="InterPro"/>
</dbReference>
<evidence type="ECO:0000313" key="17">
    <source>
        <dbReference type="Proteomes" id="UP000234530"/>
    </source>
</evidence>
<accession>A0A2H5EXL4</accession>
<organism evidence="16 17">
    <name type="scientific">Paracoccus zhejiangensis</name>
    <dbReference type="NCBI Taxonomy" id="1077935"/>
    <lineage>
        <taxon>Bacteria</taxon>
        <taxon>Pseudomonadati</taxon>
        <taxon>Pseudomonadota</taxon>
        <taxon>Alphaproteobacteria</taxon>
        <taxon>Rhodobacterales</taxon>
        <taxon>Paracoccaceae</taxon>
        <taxon>Paracoccus</taxon>
    </lineage>
</organism>
<dbReference type="GO" id="GO:0015012">
    <property type="term" value="P:heparan sulfate proteoglycan biosynthetic process"/>
    <property type="evidence" value="ECO:0007669"/>
    <property type="project" value="TreeGrafter"/>
</dbReference>
<name>A0A2H5EXL4_9RHOB</name>
<keyword evidence="17" id="KW-1185">Reference proteome</keyword>
<evidence type="ECO:0000256" key="4">
    <source>
        <dbReference type="ARBA" id="ARBA00022679"/>
    </source>
</evidence>
<dbReference type="RefSeq" id="WP_101752071.1">
    <property type="nucleotide sequence ID" value="NZ_CP025430.1"/>
</dbReference>
<evidence type="ECO:0000256" key="5">
    <source>
        <dbReference type="ARBA" id="ARBA00022692"/>
    </source>
</evidence>
<dbReference type="InterPro" id="IPR043538">
    <property type="entry name" value="XYLT"/>
</dbReference>
<evidence type="ECO:0000259" key="15">
    <source>
        <dbReference type="Pfam" id="PF19350"/>
    </source>
</evidence>
<evidence type="ECO:0000256" key="12">
    <source>
        <dbReference type="ARBA" id="ARBA00023157"/>
    </source>
</evidence>
<evidence type="ECO:0000256" key="9">
    <source>
        <dbReference type="ARBA" id="ARBA00022989"/>
    </source>
</evidence>
<evidence type="ECO:0000256" key="1">
    <source>
        <dbReference type="ARBA" id="ARBA00004323"/>
    </source>
</evidence>
<dbReference type="PANTHER" id="PTHR46025">
    <property type="entry name" value="XYLOSYLTRANSFERASE OXT"/>
    <property type="match status" value="1"/>
</dbReference>
<evidence type="ECO:0000256" key="8">
    <source>
        <dbReference type="ARBA" id="ARBA00022968"/>
    </source>
</evidence>
<dbReference type="OrthoDB" id="7943907at2"/>
<keyword evidence="10" id="KW-0333">Golgi apparatus</keyword>
<dbReference type="AlphaFoldDB" id="A0A2H5EXL4"/>
<keyword evidence="6" id="KW-0479">Metal-binding</keyword>
<keyword evidence="9" id="KW-1133">Transmembrane helix</keyword>
<evidence type="ECO:0000256" key="6">
    <source>
        <dbReference type="ARBA" id="ARBA00022723"/>
    </source>
</evidence>
<evidence type="ECO:0000256" key="3">
    <source>
        <dbReference type="ARBA" id="ARBA00022676"/>
    </source>
</evidence>
<evidence type="ECO:0000256" key="2">
    <source>
        <dbReference type="ARBA" id="ARBA00004648"/>
    </source>
</evidence>
<keyword evidence="4 16" id="KW-0808">Transferase</keyword>
<dbReference type="Pfam" id="PF02485">
    <property type="entry name" value="Branch"/>
    <property type="match status" value="1"/>
</dbReference>
<dbReference type="InterPro" id="IPR045972">
    <property type="entry name" value="DUF5928"/>
</dbReference>
<evidence type="ECO:0000313" key="16">
    <source>
        <dbReference type="EMBL" id="AUH64030.1"/>
    </source>
</evidence>
<keyword evidence="3" id="KW-0328">Glycosyltransferase</keyword>
<keyword evidence="13" id="KW-0325">Glycoprotein</keyword>
<reference evidence="16 17" key="1">
    <citation type="journal article" date="2013" name="Antonie Van Leeuwenhoek">
        <title>Paracoccus zhejiangensis sp. nov., isolated from activated sludge in wastewater-treatment system.</title>
        <authorList>
            <person name="Wu Z.G."/>
            <person name="Zhang D.F."/>
            <person name="Liu Y.L."/>
            <person name="Wang F."/>
            <person name="Jiang X."/>
            <person name="Li C."/>
            <person name="Li S.P."/>
            <person name="Hong Q."/>
            <person name="Li W.J."/>
        </authorList>
    </citation>
    <scope>NUCLEOTIDE SEQUENCE [LARGE SCALE GENOMIC DNA]</scope>
    <source>
        <strain evidence="16 17">J6</strain>
    </source>
</reference>
<dbReference type="KEGG" id="pzh:CX676_07505"/>
<evidence type="ECO:0000256" key="11">
    <source>
        <dbReference type="ARBA" id="ARBA00023136"/>
    </source>
</evidence>
<keyword evidence="12" id="KW-1015">Disulfide bond</keyword>
<dbReference type="PANTHER" id="PTHR46025:SF3">
    <property type="entry name" value="XYLOSYLTRANSFERASE OXT"/>
    <property type="match status" value="1"/>
</dbReference>
<comment type="subcellular location">
    <subcellularLocation>
        <location evidence="2">Endoplasmic reticulum membrane</location>
        <topology evidence="2">Single-pass type II membrane protein</topology>
    </subcellularLocation>
    <subcellularLocation>
        <location evidence="1">Golgi apparatus membrane</location>
        <topology evidence="1">Single-pass type II membrane protein</topology>
    </subcellularLocation>
</comment>
<keyword evidence="7" id="KW-0256">Endoplasmic reticulum</keyword>
<sequence>MARIAFILLTHKEPEAIIQQATRLTATGDYVAIHFDGRSDPGDFARITEALAGNPGVTFARRRYKCGWGEWSLVAATLSALRAASEDFPLATHFYMLSGDCMPIKSAEEAHEFLDAEDCDYIEAVDFFDGGWIKTGIKDERLTRYHLFNERRNKRLFYASLDLQRRLGIERKVPDDIRMMIGSQWWCLRRQTVEKLLKLCDKRPEIIRFFARTWIPDETFFQTLVPHVVPRDEIRSRTPTFLMFTDYGMPVTFYNDHYDLLVSQDYLFARKISPEAQELKAKLGVLWQAEGTRFAISNEGPGLFRFLAGRGRVGRRFAPRFWEGDAGLGRKHSLRIVVAKKWHVAKRLTAAIREQTDIAAVDYLFNEEAANLPDLGGTENTLAKRHRHRRALLRLLFEQFDSRQLVICLDPSALELISDFSGDRANIRILLIDTQFDDAYVRGHIGRVGLAGKNTSPELIERILPTVRADLEEETERLRDMSYADFHVISAVQDDELNTDAMMAFLDVPPQVAHDLVSTPKLFD</sequence>
<dbReference type="Pfam" id="PF19350">
    <property type="entry name" value="DUF5928"/>
    <property type="match status" value="1"/>
</dbReference>
<keyword evidence="8" id="KW-0735">Signal-anchor</keyword>
<feature type="domain" description="DUF5928" evidence="15">
    <location>
        <begin position="270"/>
        <end position="523"/>
    </location>
</feature>
<keyword evidence="11" id="KW-0472">Membrane</keyword>
<evidence type="ECO:0000256" key="14">
    <source>
        <dbReference type="ARBA" id="ARBA00042865"/>
    </source>
</evidence>
<evidence type="ECO:0000256" key="7">
    <source>
        <dbReference type="ARBA" id="ARBA00022824"/>
    </source>
</evidence>
<dbReference type="Proteomes" id="UP000234530">
    <property type="component" value="Chromosome"/>
</dbReference>